<feature type="active site" evidence="5">
    <location>
        <position position="252"/>
    </location>
</feature>
<dbReference type="GO" id="GO:0005737">
    <property type="term" value="C:cytoplasm"/>
    <property type="evidence" value="ECO:0007669"/>
    <property type="project" value="TreeGrafter"/>
</dbReference>
<evidence type="ECO:0000256" key="2">
    <source>
        <dbReference type="ARBA" id="ARBA00023002"/>
    </source>
</evidence>
<dbReference type="PANTHER" id="PTHR43570:SF16">
    <property type="entry name" value="ALDEHYDE DEHYDROGENASE TYPE III, ISOFORM Q"/>
    <property type="match status" value="1"/>
</dbReference>
<evidence type="ECO:0000256" key="4">
    <source>
        <dbReference type="PIRNR" id="PIRNR036492"/>
    </source>
</evidence>
<dbReference type="OrthoDB" id="440325at2759"/>
<dbReference type="PROSITE" id="PS00687">
    <property type="entry name" value="ALDEHYDE_DEHYDR_GLU"/>
    <property type="match status" value="1"/>
</dbReference>
<evidence type="ECO:0000256" key="7">
    <source>
        <dbReference type="RuleBase" id="RU003345"/>
    </source>
</evidence>
<dbReference type="KEGG" id="cput:CONPUDRAFT_84755"/>
<protein>
    <recommendedName>
        <fullName evidence="4">Aldehyde dehydrogenase</fullName>
    </recommendedName>
</protein>
<dbReference type="AlphaFoldDB" id="A0A5M3MD45"/>
<dbReference type="InterPro" id="IPR029510">
    <property type="entry name" value="Ald_DH_CS_GLU"/>
</dbReference>
<evidence type="ECO:0000256" key="1">
    <source>
        <dbReference type="ARBA" id="ARBA00009986"/>
    </source>
</evidence>
<evidence type="ECO:0000256" key="6">
    <source>
        <dbReference type="PROSITE-ProRule" id="PRU10007"/>
    </source>
</evidence>
<reference evidence="10" key="1">
    <citation type="journal article" date="2012" name="Science">
        <title>The Paleozoic origin of enzymatic lignin decomposition reconstructed from 31 fungal genomes.</title>
        <authorList>
            <person name="Floudas D."/>
            <person name="Binder M."/>
            <person name="Riley R."/>
            <person name="Barry K."/>
            <person name="Blanchette R.A."/>
            <person name="Henrissat B."/>
            <person name="Martinez A.T."/>
            <person name="Otillar R."/>
            <person name="Spatafora J.W."/>
            <person name="Yadav J.S."/>
            <person name="Aerts A."/>
            <person name="Benoit I."/>
            <person name="Boyd A."/>
            <person name="Carlson A."/>
            <person name="Copeland A."/>
            <person name="Coutinho P.M."/>
            <person name="de Vries R.P."/>
            <person name="Ferreira P."/>
            <person name="Findley K."/>
            <person name="Foster B."/>
            <person name="Gaskell J."/>
            <person name="Glotzer D."/>
            <person name="Gorecki P."/>
            <person name="Heitman J."/>
            <person name="Hesse C."/>
            <person name="Hori C."/>
            <person name="Igarashi K."/>
            <person name="Jurgens J.A."/>
            <person name="Kallen N."/>
            <person name="Kersten P."/>
            <person name="Kohler A."/>
            <person name="Kuees U."/>
            <person name="Kumar T.K.A."/>
            <person name="Kuo A."/>
            <person name="LaButti K."/>
            <person name="Larrondo L.F."/>
            <person name="Lindquist E."/>
            <person name="Ling A."/>
            <person name="Lombard V."/>
            <person name="Lucas S."/>
            <person name="Lundell T."/>
            <person name="Martin R."/>
            <person name="McLaughlin D.J."/>
            <person name="Morgenstern I."/>
            <person name="Morin E."/>
            <person name="Murat C."/>
            <person name="Nagy L.G."/>
            <person name="Nolan M."/>
            <person name="Ohm R.A."/>
            <person name="Patyshakuliyeva A."/>
            <person name="Rokas A."/>
            <person name="Ruiz-Duenas F.J."/>
            <person name="Sabat G."/>
            <person name="Salamov A."/>
            <person name="Samejima M."/>
            <person name="Schmutz J."/>
            <person name="Slot J.C."/>
            <person name="St John F."/>
            <person name="Stenlid J."/>
            <person name="Sun H."/>
            <person name="Sun S."/>
            <person name="Syed K."/>
            <person name="Tsang A."/>
            <person name="Wiebenga A."/>
            <person name="Young D."/>
            <person name="Pisabarro A."/>
            <person name="Eastwood D.C."/>
            <person name="Martin F."/>
            <person name="Cullen D."/>
            <person name="Grigoriev I.V."/>
            <person name="Hibbett D.S."/>
        </authorList>
    </citation>
    <scope>NUCLEOTIDE SEQUENCE [LARGE SCALE GENOMIC DNA]</scope>
    <source>
        <strain evidence="10">RWD-64-598 SS2</strain>
    </source>
</reference>
<comment type="similarity">
    <text evidence="1 4 7">Belongs to the aldehyde dehydrogenase family.</text>
</comment>
<dbReference type="GO" id="GO:0004029">
    <property type="term" value="F:aldehyde dehydrogenase (NAD+) activity"/>
    <property type="evidence" value="ECO:0007669"/>
    <property type="project" value="TreeGrafter"/>
</dbReference>
<dbReference type="OMA" id="PLVAYWF"/>
<proteinExistence type="inferred from homology"/>
<dbReference type="SUPFAM" id="SSF53720">
    <property type="entry name" value="ALDH-like"/>
    <property type="match status" value="1"/>
</dbReference>
<dbReference type="GeneID" id="19210834"/>
<feature type="active site" evidence="5 6">
    <location>
        <position position="218"/>
    </location>
</feature>
<dbReference type="Gene3D" id="3.40.605.10">
    <property type="entry name" value="Aldehyde Dehydrogenase, Chain A, domain 1"/>
    <property type="match status" value="1"/>
</dbReference>
<keyword evidence="3" id="KW-0520">NAD</keyword>
<evidence type="ECO:0000313" key="10">
    <source>
        <dbReference type="Proteomes" id="UP000053558"/>
    </source>
</evidence>
<dbReference type="Gene3D" id="3.40.309.10">
    <property type="entry name" value="Aldehyde Dehydrogenase, Chain A, domain 2"/>
    <property type="match status" value="1"/>
</dbReference>
<evidence type="ECO:0000313" key="9">
    <source>
        <dbReference type="EMBL" id="EIW76927.1"/>
    </source>
</evidence>
<feature type="domain" description="Aldehyde dehydrogenase" evidence="8">
    <location>
        <begin position="11"/>
        <end position="436"/>
    </location>
</feature>
<organism evidence="9 10">
    <name type="scientific">Coniophora puteana (strain RWD-64-598)</name>
    <name type="common">Brown rot fungus</name>
    <dbReference type="NCBI Taxonomy" id="741705"/>
    <lineage>
        <taxon>Eukaryota</taxon>
        <taxon>Fungi</taxon>
        <taxon>Dikarya</taxon>
        <taxon>Basidiomycota</taxon>
        <taxon>Agaricomycotina</taxon>
        <taxon>Agaricomycetes</taxon>
        <taxon>Agaricomycetidae</taxon>
        <taxon>Boletales</taxon>
        <taxon>Coniophorineae</taxon>
        <taxon>Coniophoraceae</taxon>
        <taxon>Coniophora</taxon>
    </lineage>
</organism>
<evidence type="ECO:0000256" key="5">
    <source>
        <dbReference type="PIRSR" id="PIRSR036492-1"/>
    </source>
</evidence>
<dbReference type="InterPro" id="IPR016163">
    <property type="entry name" value="Ald_DH_C"/>
</dbReference>
<dbReference type="EMBL" id="JH711585">
    <property type="protein sequence ID" value="EIW76927.1"/>
    <property type="molecule type" value="Genomic_DNA"/>
</dbReference>
<dbReference type="PANTHER" id="PTHR43570">
    <property type="entry name" value="ALDEHYDE DEHYDROGENASE"/>
    <property type="match status" value="1"/>
</dbReference>
<dbReference type="RefSeq" id="XP_007773239.1">
    <property type="nucleotide sequence ID" value="XM_007775049.1"/>
</dbReference>
<gene>
    <name evidence="9" type="ORF">CONPUDRAFT_84755</name>
</gene>
<dbReference type="PIRSF" id="PIRSF036492">
    <property type="entry name" value="ALDH"/>
    <property type="match status" value="1"/>
</dbReference>
<evidence type="ECO:0000256" key="3">
    <source>
        <dbReference type="ARBA" id="ARBA00023027"/>
    </source>
</evidence>
<dbReference type="InterPro" id="IPR015590">
    <property type="entry name" value="Aldehyde_DH_dom"/>
</dbReference>
<comment type="caution">
    <text evidence="9">The sequence shown here is derived from an EMBL/GenBank/DDBJ whole genome shotgun (WGS) entry which is preliminary data.</text>
</comment>
<sequence length="480" mass="52568">MSNTNYTPLSDIPKIRNAVKDTFKSGTTRPIAWRKHQLLQLARLSQENADAIVEALSKDLRKPRLESLMIEVGLIVDRSIKSAAQLDEWAAPEHPEVVDFMKPWQPTIYKAPKGAVLIFAPWNYPYVLLMQPFMGAIAAGCTAVIKPSEVSSHTAELIKDLLPKYLDNDAFKVVTGGPEESTALLEQQWDHIFYTGNGTIGRVIATAGAKYLTPVTLELGGKAPTYVDDTTDLDLAAKRILWGKLGTAGQLCVAPDYVLCHRSKVNDLAAAFKKQAVTFFPNGALGSPDIAKIISKRHHDRLKGLLSRTKGQVVFGGRTDDATLDFEPTIVVGVDEKDSLMEEELFGPIMPIIAVEDLDDAIRFITNRPHALVLYAFTDHQSAKQRLIEETQSGAIVFNDTVQQLAVGELPNAGVGASGYGEQFLKYSFSAFTQLRSSIDMPKEAEPFLALRYPPYTEQGIQVLGGSAFQPIPASTPTGK</sequence>
<dbReference type="InterPro" id="IPR012394">
    <property type="entry name" value="Aldehyde_DH_NAD(P)"/>
</dbReference>
<dbReference type="InterPro" id="IPR016161">
    <property type="entry name" value="Ald_DH/histidinol_DH"/>
</dbReference>
<keyword evidence="2 4" id="KW-0560">Oxidoreductase</keyword>
<keyword evidence="10" id="KW-1185">Reference proteome</keyword>
<dbReference type="Proteomes" id="UP000053558">
    <property type="component" value="Unassembled WGS sequence"/>
</dbReference>
<dbReference type="CDD" id="cd07135">
    <property type="entry name" value="ALDH_F14-YMR110C"/>
    <property type="match status" value="1"/>
</dbReference>
<evidence type="ECO:0000259" key="8">
    <source>
        <dbReference type="Pfam" id="PF00171"/>
    </source>
</evidence>
<name>A0A5M3MD45_CONPW</name>
<dbReference type="FunFam" id="3.40.309.10:FF:000003">
    <property type="entry name" value="Aldehyde dehydrogenase"/>
    <property type="match status" value="1"/>
</dbReference>
<dbReference type="GO" id="GO:0006081">
    <property type="term" value="P:aldehyde metabolic process"/>
    <property type="evidence" value="ECO:0007669"/>
    <property type="project" value="InterPro"/>
</dbReference>
<accession>A0A5M3MD45</accession>
<dbReference type="Pfam" id="PF00171">
    <property type="entry name" value="Aldedh"/>
    <property type="match status" value="1"/>
</dbReference>
<dbReference type="InterPro" id="IPR016162">
    <property type="entry name" value="Ald_DH_N"/>
</dbReference>
<dbReference type="FunFam" id="3.40.605.10:FF:000004">
    <property type="entry name" value="Aldehyde dehydrogenase"/>
    <property type="match status" value="1"/>
</dbReference>